<evidence type="ECO:0000256" key="4">
    <source>
        <dbReference type="ARBA" id="ARBA00022679"/>
    </source>
</evidence>
<dbReference type="SMART" id="SM00065">
    <property type="entry name" value="GAF"/>
    <property type="match status" value="1"/>
</dbReference>
<sequence>MKNNPGQLMAFLQSKGGCVWEADVDMQQLNFISDQGMHILGFSKEKWIEIPGFWESRIHPDDIGVVSQYRDLYSSHGRIYSFEYRMVSVDGDIKWIKDSVALIHESGFQPILCGVMTETTDFRRLIEMEKLEKNVFRLDINNSLNELLLSYLTGLEELFPRMQCSIMKVKNGHLYDGIAPSLPAAYMAAIENQQIGENAGSCGTAAVLKQQIIVTDISTDPKWVDYREFTLIHGLRACWSNPVISTEGEVMATLAMYYREPKAPTEDELQVMERVTALLQIVLENRQKTEIISDTNLLMVQSQDLAHFGNWNWDIGHNIVTWSPALYKIYGLNSSEFKATFEGYLELLHPDDRTRVREIIQNVLSTGNDTEFEERIVRPNGEVRYLRSWAKIKSDQNGEVLGMIGACLDNTEKVRSMISIEQQNKQFRDIAWLQSHVIRAPLARIMGLINLIKNTPPEELSQSELLDYLSTSAHELDDQIRIISQKTEVKDRDDI</sequence>
<dbReference type="EMBL" id="VORW01000004">
    <property type="protein sequence ID" value="TXE12115.1"/>
    <property type="molecule type" value="Genomic_DNA"/>
</dbReference>
<dbReference type="NCBIfam" id="TIGR00229">
    <property type="entry name" value="sensory_box"/>
    <property type="match status" value="1"/>
</dbReference>
<name>A0A5C7B0E0_9BACT</name>
<dbReference type="OrthoDB" id="9124519at2"/>
<dbReference type="Pfam" id="PF13185">
    <property type="entry name" value="GAF_2"/>
    <property type="match status" value="1"/>
</dbReference>
<evidence type="ECO:0000256" key="1">
    <source>
        <dbReference type="ARBA" id="ARBA00000085"/>
    </source>
</evidence>
<dbReference type="InterPro" id="IPR035965">
    <property type="entry name" value="PAS-like_dom_sf"/>
</dbReference>
<dbReference type="PROSITE" id="PS50112">
    <property type="entry name" value="PAS"/>
    <property type="match status" value="1"/>
</dbReference>
<evidence type="ECO:0000259" key="7">
    <source>
        <dbReference type="PROSITE" id="PS50113"/>
    </source>
</evidence>
<feature type="domain" description="PAC" evidence="7">
    <location>
        <begin position="370"/>
        <end position="422"/>
    </location>
</feature>
<comment type="caution">
    <text evidence="8">The sequence shown here is derived from an EMBL/GenBank/DDBJ whole genome shotgun (WGS) entry which is preliminary data.</text>
</comment>
<dbReference type="EC" id="2.7.13.3" evidence="2"/>
<comment type="catalytic activity">
    <reaction evidence="1">
        <text>ATP + protein L-histidine = ADP + protein N-phospho-L-histidine.</text>
        <dbReference type="EC" id="2.7.13.3"/>
    </reaction>
</comment>
<keyword evidence="4" id="KW-0808">Transferase</keyword>
<dbReference type="InterPro" id="IPR003661">
    <property type="entry name" value="HisK_dim/P_dom"/>
</dbReference>
<dbReference type="SUPFAM" id="SSF55781">
    <property type="entry name" value="GAF domain-like"/>
    <property type="match status" value="1"/>
</dbReference>
<dbReference type="RefSeq" id="WP_146916672.1">
    <property type="nucleotide sequence ID" value="NZ_VORW01000004.1"/>
</dbReference>
<evidence type="ECO:0000256" key="2">
    <source>
        <dbReference type="ARBA" id="ARBA00012438"/>
    </source>
</evidence>
<dbReference type="InterPro" id="IPR036097">
    <property type="entry name" value="HisK_dim/P_sf"/>
</dbReference>
<keyword evidence="3" id="KW-0597">Phosphoprotein</keyword>
<dbReference type="Gene3D" id="3.30.450.20">
    <property type="entry name" value="PAS domain"/>
    <property type="match status" value="2"/>
</dbReference>
<dbReference type="PROSITE" id="PS50113">
    <property type="entry name" value="PAC"/>
    <property type="match status" value="1"/>
</dbReference>
<dbReference type="InterPro" id="IPR003018">
    <property type="entry name" value="GAF"/>
</dbReference>
<dbReference type="AlphaFoldDB" id="A0A5C7B0E0"/>
<dbReference type="SMART" id="SM00091">
    <property type="entry name" value="PAS"/>
    <property type="match status" value="2"/>
</dbReference>
<dbReference type="InterPro" id="IPR013655">
    <property type="entry name" value="PAS_fold_3"/>
</dbReference>
<dbReference type="SMART" id="SM00086">
    <property type="entry name" value="PAC"/>
    <property type="match status" value="2"/>
</dbReference>
<dbReference type="InterPro" id="IPR000014">
    <property type="entry name" value="PAS"/>
</dbReference>
<evidence type="ECO:0000259" key="6">
    <source>
        <dbReference type="PROSITE" id="PS50112"/>
    </source>
</evidence>
<accession>A0A5C7B0E0</accession>
<dbReference type="SUPFAM" id="SSF55785">
    <property type="entry name" value="PYP-like sensor domain (PAS domain)"/>
    <property type="match status" value="2"/>
</dbReference>
<dbReference type="GO" id="GO:0000155">
    <property type="term" value="F:phosphorelay sensor kinase activity"/>
    <property type="evidence" value="ECO:0007669"/>
    <property type="project" value="InterPro"/>
</dbReference>
<evidence type="ECO:0000313" key="8">
    <source>
        <dbReference type="EMBL" id="TXE12115.1"/>
    </source>
</evidence>
<reference evidence="8 9" key="1">
    <citation type="submission" date="2019-08" db="EMBL/GenBank/DDBJ databases">
        <title>Genomes sequence of Algoriphagus aquimarinus ACAM450.</title>
        <authorList>
            <person name="Bowman J.P."/>
        </authorList>
    </citation>
    <scope>NUCLEOTIDE SEQUENCE [LARGE SCALE GENOMIC DNA]</scope>
    <source>
        <strain evidence="8 9">ACAM 450</strain>
    </source>
</reference>
<evidence type="ECO:0000256" key="5">
    <source>
        <dbReference type="ARBA" id="ARBA00022777"/>
    </source>
</evidence>
<dbReference type="InterPro" id="IPR000700">
    <property type="entry name" value="PAS-assoc_C"/>
</dbReference>
<dbReference type="InterPro" id="IPR029016">
    <property type="entry name" value="GAF-like_dom_sf"/>
</dbReference>
<dbReference type="Pfam" id="PF08447">
    <property type="entry name" value="PAS_3"/>
    <property type="match status" value="2"/>
</dbReference>
<protein>
    <recommendedName>
        <fullName evidence="2">histidine kinase</fullName>
        <ecNumber evidence="2">2.7.13.3</ecNumber>
    </recommendedName>
</protein>
<evidence type="ECO:0000313" key="9">
    <source>
        <dbReference type="Proteomes" id="UP000321935"/>
    </source>
</evidence>
<proteinExistence type="predicted"/>
<gene>
    <name evidence="8" type="ORF">ESV85_08700</name>
</gene>
<feature type="domain" description="PAS" evidence="6">
    <location>
        <begin position="316"/>
        <end position="367"/>
    </location>
</feature>
<dbReference type="InterPro" id="IPR001610">
    <property type="entry name" value="PAC"/>
</dbReference>
<keyword evidence="5" id="KW-0418">Kinase</keyword>
<dbReference type="CDD" id="cd00082">
    <property type="entry name" value="HisKA"/>
    <property type="match status" value="1"/>
</dbReference>
<dbReference type="Proteomes" id="UP000321935">
    <property type="component" value="Unassembled WGS sequence"/>
</dbReference>
<dbReference type="PANTHER" id="PTHR43304">
    <property type="entry name" value="PHYTOCHROME-LIKE PROTEIN CPH1"/>
    <property type="match status" value="1"/>
</dbReference>
<dbReference type="SUPFAM" id="SSF47384">
    <property type="entry name" value="Homodimeric domain of signal transducing histidine kinase"/>
    <property type="match status" value="1"/>
</dbReference>
<organism evidence="8 9">
    <name type="scientific">Algoriphagus aquimarinus</name>
    <dbReference type="NCBI Taxonomy" id="237018"/>
    <lineage>
        <taxon>Bacteria</taxon>
        <taxon>Pseudomonadati</taxon>
        <taxon>Bacteroidota</taxon>
        <taxon>Cytophagia</taxon>
        <taxon>Cytophagales</taxon>
        <taxon>Cyclobacteriaceae</taxon>
        <taxon>Algoriphagus</taxon>
    </lineage>
</organism>
<dbReference type="InterPro" id="IPR052162">
    <property type="entry name" value="Sensor_kinase/Photoreceptor"/>
</dbReference>
<dbReference type="CDD" id="cd00130">
    <property type="entry name" value="PAS"/>
    <property type="match status" value="2"/>
</dbReference>
<dbReference type="PANTHER" id="PTHR43304:SF1">
    <property type="entry name" value="PAC DOMAIN-CONTAINING PROTEIN"/>
    <property type="match status" value="1"/>
</dbReference>
<dbReference type="Gene3D" id="3.30.450.40">
    <property type="match status" value="1"/>
</dbReference>
<evidence type="ECO:0000256" key="3">
    <source>
        <dbReference type="ARBA" id="ARBA00022553"/>
    </source>
</evidence>
<dbReference type="Gene3D" id="2.10.70.100">
    <property type="match status" value="1"/>
</dbReference>